<evidence type="ECO:0000256" key="1">
    <source>
        <dbReference type="ARBA" id="ARBA00022679"/>
    </source>
</evidence>
<keyword evidence="6 9" id="KW-0012">Acyltransferase</keyword>
<feature type="region of interest" description="Disordered" evidence="7">
    <location>
        <begin position="343"/>
        <end position="372"/>
    </location>
</feature>
<evidence type="ECO:0000256" key="2">
    <source>
        <dbReference type="ARBA" id="ARBA00022692"/>
    </source>
</evidence>
<organism evidence="9 10">
    <name type="scientific">Anaeramoeba flamelloides</name>
    <dbReference type="NCBI Taxonomy" id="1746091"/>
    <lineage>
        <taxon>Eukaryota</taxon>
        <taxon>Metamonada</taxon>
        <taxon>Anaeramoebidae</taxon>
        <taxon>Anaeramoeba</taxon>
    </lineage>
</organism>
<evidence type="ECO:0000313" key="9">
    <source>
        <dbReference type="EMBL" id="KAJ3425306.1"/>
    </source>
</evidence>
<evidence type="ECO:0000256" key="7">
    <source>
        <dbReference type="SAM" id="MobiDB-lite"/>
    </source>
</evidence>
<evidence type="ECO:0000313" key="10">
    <source>
        <dbReference type="Proteomes" id="UP001146793"/>
    </source>
</evidence>
<keyword evidence="4" id="KW-0443">Lipid metabolism</keyword>
<dbReference type="GO" id="GO:0006629">
    <property type="term" value="P:lipid metabolic process"/>
    <property type="evidence" value="ECO:0007669"/>
    <property type="project" value="UniProtKB-KW"/>
</dbReference>
<accession>A0AAV7Y9R5</accession>
<keyword evidence="5 8" id="KW-0472">Membrane</keyword>
<dbReference type="EMBL" id="JANTQA010000070">
    <property type="protein sequence ID" value="KAJ3425306.1"/>
    <property type="molecule type" value="Genomic_DNA"/>
</dbReference>
<reference evidence="9" key="1">
    <citation type="submission" date="2022-08" db="EMBL/GenBank/DDBJ databases">
        <title>Novel sulphate-reducing endosymbionts in the free-living metamonad Anaeramoeba.</title>
        <authorList>
            <person name="Jerlstrom-Hultqvist J."/>
            <person name="Cepicka I."/>
            <person name="Gallot-Lavallee L."/>
            <person name="Salas-Leiva D."/>
            <person name="Curtis B.A."/>
            <person name="Zahonova K."/>
            <person name="Pipaliya S."/>
            <person name="Dacks J."/>
            <person name="Roger A.J."/>
        </authorList>
    </citation>
    <scope>NUCLEOTIDE SEQUENCE</scope>
    <source>
        <strain evidence="9">Busselton2</strain>
    </source>
</reference>
<proteinExistence type="predicted"/>
<feature type="transmembrane region" description="Helical" evidence="8">
    <location>
        <begin position="91"/>
        <end position="109"/>
    </location>
</feature>
<dbReference type="Proteomes" id="UP001146793">
    <property type="component" value="Unassembled WGS sequence"/>
</dbReference>
<evidence type="ECO:0000256" key="3">
    <source>
        <dbReference type="ARBA" id="ARBA00022989"/>
    </source>
</evidence>
<dbReference type="PANTHER" id="PTHR23063:SF60">
    <property type="entry name" value="LYSOPHOSPHATIDIC ACID:OLEOYL-COA ACYLTRANSFERASE 1"/>
    <property type="match status" value="1"/>
</dbReference>
<feature type="transmembrane region" description="Helical" evidence="8">
    <location>
        <begin position="30"/>
        <end position="47"/>
    </location>
</feature>
<dbReference type="AlphaFoldDB" id="A0AAV7Y9R5"/>
<gene>
    <name evidence="9" type="ORF">M0812_27743</name>
</gene>
<evidence type="ECO:0000256" key="4">
    <source>
        <dbReference type="ARBA" id="ARBA00023098"/>
    </source>
</evidence>
<comment type="caution">
    <text evidence="9">The sequence shown here is derived from an EMBL/GenBank/DDBJ whole genome shotgun (WGS) entry which is preliminary data.</text>
</comment>
<dbReference type="GO" id="GO:0016746">
    <property type="term" value="F:acyltransferase activity"/>
    <property type="evidence" value="ECO:0007669"/>
    <property type="project" value="UniProtKB-KW"/>
</dbReference>
<name>A0AAV7Y9R5_9EUKA</name>
<evidence type="ECO:0000256" key="5">
    <source>
        <dbReference type="ARBA" id="ARBA00023136"/>
    </source>
</evidence>
<evidence type="ECO:0000256" key="8">
    <source>
        <dbReference type="SAM" id="Phobius"/>
    </source>
</evidence>
<keyword evidence="2 8" id="KW-0812">Transmembrane</keyword>
<evidence type="ECO:0000256" key="6">
    <source>
        <dbReference type="ARBA" id="ARBA00023315"/>
    </source>
</evidence>
<feature type="compositionally biased region" description="Acidic residues" evidence="7">
    <location>
        <begin position="357"/>
        <end position="372"/>
    </location>
</feature>
<dbReference type="PANTHER" id="PTHR23063">
    <property type="entry name" value="PHOSPHOLIPID ACYLTRANSFERASE"/>
    <property type="match status" value="1"/>
</dbReference>
<feature type="transmembrane region" description="Helical" evidence="8">
    <location>
        <begin position="53"/>
        <end position="71"/>
    </location>
</feature>
<keyword evidence="1" id="KW-0808">Transferase</keyword>
<protein>
    <submittedName>
        <fullName evidence="9">Oleoyl-coa acyltransferase</fullName>
    </submittedName>
</protein>
<keyword evidence="3 8" id="KW-1133">Transmembrane helix</keyword>
<sequence>MEQFDKWRDKYTGLRPFLPNRLQIPRPPKGIFLVWHYLCYYFLLPLICLLRMVLAFLIFAELCIITFVVEYPLSMLSFPPFTWIKRVYKKITMLIYCRFLLFALGYWNIEAQISETLRTRQRTIFEESSTKKIKKQTKMGHSTNPKSQTKILKKSSDLKFNSGDLIIANTNSIASILYLGFRFAPQFTVMPNTWKEGEGYPGEDGCVKKRNLITCIFDLLFNIKHEKNGKNTKKYIPLSRLIKQSKKRSDGPVVVFPDGLSTNGSGMLEFLPIFEDSNLEKDHPNRIILLGFKHIKKTSKKQMFNPSFSIGNPFNHLVSTCYPLVNNLMVKIINPIEVPLLPKPTIGNHQNEKNNETDESDEISDQELSDEFEENNEISQKMLIWTEMLQESLCKGLKIKKTKFVTIDKFEFMEAWKEKEKESKNKEKEKKEK</sequence>